<accession>A0A1I2MSZ5</accession>
<name>A0A1I2MSZ5_9GAMM</name>
<dbReference type="PANTHER" id="PTHR43019">
    <property type="entry name" value="SERINE ENDOPROTEASE DEGS"/>
    <property type="match status" value="1"/>
</dbReference>
<dbReference type="STRING" id="1045558.SAMN05216175_10279"/>
<dbReference type="PANTHER" id="PTHR43019:SF23">
    <property type="entry name" value="PROTEASE DO-LIKE 5, CHLOROPLASTIC"/>
    <property type="match status" value="1"/>
</dbReference>
<dbReference type="Proteomes" id="UP000198623">
    <property type="component" value="Unassembled WGS sequence"/>
</dbReference>
<evidence type="ECO:0000313" key="1">
    <source>
        <dbReference type="EMBL" id="SFF94705.1"/>
    </source>
</evidence>
<dbReference type="SUPFAM" id="SSF50494">
    <property type="entry name" value="Trypsin-like serine proteases"/>
    <property type="match status" value="1"/>
</dbReference>
<protein>
    <submittedName>
        <fullName evidence="1">Trypsin-like peptidase domain-containing protein</fullName>
    </submittedName>
</protein>
<dbReference type="AlphaFoldDB" id="A0A1I2MSZ5"/>
<dbReference type="InterPro" id="IPR043504">
    <property type="entry name" value="Peptidase_S1_PA_chymotrypsin"/>
</dbReference>
<keyword evidence="2" id="KW-1185">Reference proteome</keyword>
<dbReference type="RefSeq" id="WP_090724438.1">
    <property type="nucleotide sequence ID" value="NZ_FOOU01000002.1"/>
</dbReference>
<dbReference type="Pfam" id="PF13365">
    <property type="entry name" value="Trypsin_2"/>
    <property type="match status" value="1"/>
</dbReference>
<sequence length="260" mass="27743">MLIRNFFLVCGTVLMVGMGPAISYAGLPDTIDQIRGSIVAVGSIFPNKRVTANMPKAIYSGTGFVVGNGRQVITNYHVITARDLDVEKGEKFAIFSGRGKAAKALSVKVMRIDEERDLALLEFDGPALPAMALAGSAWIREGSEVAFTGFPIGMVLGLYPVTNKGIIAAVTPIVIPAQSSRQLTAAQIRRLRSPLQVYQLDAIAYPGNSGSPLYDVGSGHVVGVVNSVFVKGTKESVLEHPSGISYAIPVKYVHQLLQSR</sequence>
<gene>
    <name evidence="1" type="ORF">SAMN05216175_10279</name>
</gene>
<dbReference type="OrthoDB" id="212300at2"/>
<dbReference type="InterPro" id="IPR009003">
    <property type="entry name" value="Peptidase_S1_PA"/>
</dbReference>
<reference evidence="2" key="1">
    <citation type="submission" date="2016-10" db="EMBL/GenBank/DDBJ databases">
        <authorList>
            <person name="Varghese N."/>
            <person name="Submissions S."/>
        </authorList>
    </citation>
    <scope>NUCLEOTIDE SEQUENCE [LARGE SCALE GENOMIC DNA]</scope>
    <source>
        <strain evidence="2">CGMCC 1.10971</strain>
    </source>
</reference>
<organism evidence="1 2">
    <name type="scientific">Neptunomonas qingdaonensis</name>
    <dbReference type="NCBI Taxonomy" id="1045558"/>
    <lineage>
        <taxon>Bacteria</taxon>
        <taxon>Pseudomonadati</taxon>
        <taxon>Pseudomonadota</taxon>
        <taxon>Gammaproteobacteria</taxon>
        <taxon>Oceanospirillales</taxon>
        <taxon>Oceanospirillaceae</taxon>
        <taxon>Neptunomonas</taxon>
    </lineage>
</organism>
<dbReference type="EMBL" id="FOOU01000002">
    <property type="protein sequence ID" value="SFF94705.1"/>
    <property type="molecule type" value="Genomic_DNA"/>
</dbReference>
<evidence type="ECO:0000313" key="2">
    <source>
        <dbReference type="Proteomes" id="UP000198623"/>
    </source>
</evidence>
<proteinExistence type="predicted"/>
<dbReference type="Gene3D" id="2.40.10.10">
    <property type="entry name" value="Trypsin-like serine proteases"/>
    <property type="match status" value="2"/>
</dbReference>